<comment type="caution">
    <text evidence="1">The sequence shown here is derived from an EMBL/GenBank/DDBJ whole genome shotgun (WGS) entry which is preliminary data.</text>
</comment>
<dbReference type="Proteomes" id="UP000253144">
    <property type="component" value="Unassembled WGS sequence"/>
</dbReference>
<accession>A0A3F3NLL8</accession>
<reference evidence="1 2" key="1">
    <citation type="submission" date="2015-06" db="EMBL/GenBank/DDBJ databases">
        <title>The Genome Sequence of Enterococcus faecium 131EA1.</title>
        <authorList>
            <consortium name="The Broad Institute Genomics Platform"/>
            <consortium name="The Broad Institute Genome Sequencing Center for Infectious Disease"/>
            <person name="Earl A.M."/>
            <person name="Van Tyne D."/>
            <person name="Lebreton F."/>
            <person name="Saavedra J.T."/>
            <person name="Gilmore M.S."/>
            <person name="Manson Mcguire A."/>
            <person name="Clock S."/>
            <person name="Crupain M."/>
            <person name="Rangan U."/>
            <person name="Young S."/>
            <person name="Abouelleil A."/>
            <person name="Cao P."/>
            <person name="Chapman S.B."/>
            <person name="Griggs A."/>
            <person name="Priest M."/>
            <person name="Shea T."/>
            <person name="Wortman J."/>
            <person name="Nusbaum C."/>
            <person name="Birren B."/>
        </authorList>
    </citation>
    <scope>NUCLEOTIDE SEQUENCE [LARGE SCALE GENOMIC DNA]</scope>
    <source>
        <strain evidence="1 2">131EA1</strain>
    </source>
</reference>
<name>A0A3F3NLL8_ENTFC</name>
<evidence type="ECO:0000313" key="1">
    <source>
        <dbReference type="EMBL" id="RBS27489.1"/>
    </source>
</evidence>
<evidence type="ECO:0000313" key="2">
    <source>
        <dbReference type="Proteomes" id="UP000253144"/>
    </source>
</evidence>
<sequence length="135" mass="15487">MTNRNEGITIYLTIGKEVKLNFDSENNLSSIRLSINKVAELFGNKVVNEESIFYVSTVALVTKSNYKTFISVVGGKQVISGDAVYEEVMIDQERTSNKRGNKNVYEQGYFEFFVSEEDKIPKEKLILPYNVKKRR</sequence>
<gene>
    <name evidence="1" type="ORF">EB12_02527</name>
</gene>
<dbReference type="EMBL" id="LEQJ01000018">
    <property type="protein sequence ID" value="RBS27489.1"/>
    <property type="molecule type" value="Genomic_DNA"/>
</dbReference>
<proteinExistence type="predicted"/>
<dbReference type="InterPro" id="IPR038201">
    <property type="entry name" value="PrgU-like_sf"/>
</dbReference>
<dbReference type="RefSeq" id="WP_002332892.1">
    <property type="nucleotide sequence ID" value="NZ_BTRW01000021.1"/>
</dbReference>
<organism evidence="1 2">
    <name type="scientific">Enterococcus faecium</name>
    <name type="common">Streptococcus faecium</name>
    <dbReference type="NCBI Taxonomy" id="1352"/>
    <lineage>
        <taxon>Bacteria</taxon>
        <taxon>Bacillati</taxon>
        <taxon>Bacillota</taxon>
        <taxon>Bacilli</taxon>
        <taxon>Lactobacillales</taxon>
        <taxon>Enterococcaceae</taxon>
        <taxon>Enterococcus</taxon>
    </lineage>
</organism>
<dbReference type="Gene3D" id="2.40.450.10">
    <property type="entry name" value="PUA domain-like domain"/>
    <property type="match status" value="1"/>
</dbReference>
<protein>
    <submittedName>
        <fullName evidence="1">Uncharacterized protein</fullName>
    </submittedName>
</protein>
<dbReference type="AlphaFoldDB" id="A0A3F3NLL8"/>